<keyword evidence="3" id="KW-0804">Transcription</keyword>
<dbReference type="GO" id="GO:0006355">
    <property type="term" value="P:regulation of DNA-templated transcription"/>
    <property type="evidence" value="ECO:0007669"/>
    <property type="project" value="InterPro"/>
</dbReference>
<keyword evidence="2" id="KW-0805">Transcription regulation</keyword>
<evidence type="ECO:0000256" key="5">
    <source>
        <dbReference type="SAM" id="MobiDB-lite"/>
    </source>
</evidence>
<evidence type="ECO:0000256" key="3">
    <source>
        <dbReference type="ARBA" id="ARBA00023163"/>
    </source>
</evidence>
<keyword evidence="1" id="KW-0156">Chromatin regulator</keyword>
<protein>
    <recommendedName>
        <fullName evidence="6">RFX-type winged-helix domain-containing protein</fullName>
    </recommendedName>
</protein>
<dbReference type="AlphaFoldDB" id="A0AAD2HSM6"/>
<accession>A0AAD2HSM6</accession>
<evidence type="ECO:0000256" key="2">
    <source>
        <dbReference type="ARBA" id="ARBA00023015"/>
    </source>
</evidence>
<dbReference type="GO" id="GO:0003677">
    <property type="term" value="F:DNA binding"/>
    <property type="evidence" value="ECO:0007669"/>
    <property type="project" value="InterPro"/>
</dbReference>
<dbReference type="GO" id="GO:0006325">
    <property type="term" value="P:chromatin organization"/>
    <property type="evidence" value="ECO:0007669"/>
    <property type="project" value="UniProtKB-KW"/>
</dbReference>
<dbReference type="GO" id="GO:0016586">
    <property type="term" value="C:RSC-type complex"/>
    <property type="evidence" value="ECO:0007669"/>
    <property type="project" value="TreeGrafter"/>
</dbReference>
<feature type="compositionally biased region" description="Polar residues" evidence="5">
    <location>
        <begin position="166"/>
        <end position="176"/>
    </location>
</feature>
<dbReference type="PANTHER" id="PTHR22970">
    <property type="entry name" value="AT-RICH INTERACTIVE DOMAIN-CONTAINING PROTEIN 2"/>
    <property type="match status" value="1"/>
</dbReference>
<evidence type="ECO:0000313" key="7">
    <source>
        <dbReference type="EMBL" id="CAK5264496.1"/>
    </source>
</evidence>
<keyword evidence="4" id="KW-0539">Nucleus</keyword>
<dbReference type="PANTHER" id="PTHR22970:SF14">
    <property type="entry name" value="AT-RICH INTERACTIVE DOMAIN-CONTAINING PROTEIN 2"/>
    <property type="match status" value="1"/>
</dbReference>
<dbReference type="Proteomes" id="UP001295794">
    <property type="component" value="Unassembled WGS sequence"/>
</dbReference>
<feature type="compositionally biased region" description="Pro residues" evidence="5">
    <location>
        <begin position="181"/>
        <end position="194"/>
    </location>
</feature>
<keyword evidence="9" id="KW-1185">Reference proteome</keyword>
<comment type="caution">
    <text evidence="8">The sequence shown here is derived from an EMBL/GenBank/DDBJ whole genome shotgun (WGS) entry which is preliminary data.</text>
</comment>
<dbReference type="InterPro" id="IPR003150">
    <property type="entry name" value="DNA-bd_RFX"/>
</dbReference>
<gene>
    <name evidence="8" type="ORF">MYCIT1_LOCUS31107</name>
    <name evidence="7" type="ORF">MYCIT1_LOCUS4718</name>
</gene>
<organism evidence="8 9">
    <name type="scientific">Mycena citricolor</name>
    <dbReference type="NCBI Taxonomy" id="2018698"/>
    <lineage>
        <taxon>Eukaryota</taxon>
        <taxon>Fungi</taxon>
        <taxon>Dikarya</taxon>
        <taxon>Basidiomycota</taxon>
        <taxon>Agaricomycotina</taxon>
        <taxon>Agaricomycetes</taxon>
        <taxon>Agaricomycetidae</taxon>
        <taxon>Agaricales</taxon>
        <taxon>Marasmiineae</taxon>
        <taxon>Mycenaceae</taxon>
        <taxon>Mycena</taxon>
    </lineage>
</organism>
<dbReference type="PROSITE" id="PS51526">
    <property type="entry name" value="RFX_DBD"/>
    <property type="match status" value="1"/>
</dbReference>
<evidence type="ECO:0000259" key="6">
    <source>
        <dbReference type="PROSITE" id="PS51526"/>
    </source>
</evidence>
<proteinExistence type="predicted"/>
<feature type="region of interest" description="Disordered" evidence="5">
    <location>
        <begin position="159"/>
        <end position="194"/>
    </location>
</feature>
<name>A0AAD2HSM6_9AGAR</name>
<evidence type="ECO:0000313" key="8">
    <source>
        <dbReference type="EMBL" id="CAK5280591.1"/>
    </source>
</evidence>
<feature type="non-terminal residue" evidence="8">
    <location>
        <position position="307"/>
    </location>
</feature>
<evidence type="ECO:0000313" key="9">
    <source>
        <dbReference type="Proteomes" id="UP001295794"/>
    </source>
</evidence>
<reference evidence="8" key="1">
    <citation type="submission" date="2023-11" db="EMBL/GenBank/DDBJ databases">
        <authorList>
            <person name="De Vega J J."/>
            <person name="De Vega J J."/>
        </authorList>
    </citation>
    <scope>NUCLEOTIDE SEQUENCE</scope>
</reference>
<dbReference type="EMBL" id="CAVNYO010000058">
    <property type="protein sequence ID" value="CAK5264496.1"/>
    <property type="molecule type" value="Genomic_DNA"/>
</dbReference>
<sequence>QEMASLVPQPEPQRCYEWMKIMFLPKPDGELTQVEFWNLYKDTFLPQQSPVPLLVASEVIKNVSMVFPTAQAMVLNVDGQQKFVVRGVDRRKTDRFQCMWRESCSHPVFESPGLLFDHLIEHLDAMTEPEGPCLWSTCQQPSLPKAALRSHILTHLAGTETPVMPPSQSDQVTLSSAGFPHPTPDPTTRPVPPPPNTKIEYQQATIDPPHTSLTALLCIRILFRVSFVSSEEAPRADADHFGFPGVVDDDADLQSAVEMSPDMELKGEARGRKAFFGVCNLMERVKIKHEVLSGWIQEMLEDSIADP</sequence>
<evidence type="ECO:0000256" key="1">
    <source>
        <dbReference type="ARBA" id="ARBA00022853"/>
    </source>
</evidence>
<dbReference type="InterPro" id="IPR052406">
    <property type="entry name" value="Chromatin_Remodeling_Comp"/>
</dbReference>
<dbReference type="EMBL" id="CAVNYO010000440">
    <property type="protein sequence ID" value="CAK5280591.1"/>
    <property type="molecule type" value="Genomic_DNA"/>
</dbReference>
<feature type="domain" description="RFX-type winged-helix" evidence="6">
    <location>
        <begin position="15"/>
        <end position="92"/>
    </location>
</feature>
<evidence type="ECO:0000256" key="4">
    <source>
        <dbReference type="ARBA" id="ARBA00023242"/>
    </source>
</evidence>